<dbReference type="RefSeq" id="WP_132166081.1">
    <property type="nucleotide sequence ID" value="NZ_SMKX01000010.1"/>
</dbReference>
<dbReference type="OrthoDB" id="3836325at2"/>
<evidence type="ECO:0000313" key="1">
    <source>
        <dbReference type="EMBL" id="TDD61869.1"/>
    </source>
</evidence>
<proteinExistence type="predicted"/>
<dbReference type="EMBL" id="SMKX01000010">
    <property type="protein sequence ID" value="TDD61869.1"/>
    <property type="molecule type" value="Genomic_DNA"/>
</dbReference>
<protein>
    <submittedName>
        <fullName evidence="1">Uncharacterized protein</fullName>
    </submittedName>
</protein>
<reference evidence="1 2" key="1">
    <citation type="submission" date="2019-03" db="EMBL/GenBank/DDBJ databases">
        <title>Draft genome sequences of novel Actinobacteria.</title>
        <authorList>
            <person name="Sahin N."/>
            <person name="Ay H."/>
            <person name="Saygin H."/>
        </authorList>
    </citation>
    <scope>NUCLEOTIDE SEQUENCE [LARGE SCALE GENOMIC DNA]</scope>
    <source>
        <strain evidence="1 2">JCM 13523</strain>
    </source>
</reference>
<comment type="caution">
    <text evidence="1">The sequence shown here is derived from an EMBL/GenBank/DDBJ whole genome shotgun (WGS) entry which is preliminary data.</text>
</comment>
<dbReference type="AlphaFoldDB" id="A0A4R4ZV33"/>
<name>A0A4R4ZV33_9ACTN</name>
<keyword evidence="2" id="KW-1185">Reference proteome</keyword>
<evidence type="ECO:0000313" key="2">
    <source>
        <dbReference type="Proteomes" id="UP000295124"/>
    </source>
</evidence>
<accession>A0A4R4ZV33</accession>
<sequence>MNFEQVTCASYPDFLRQTFPQRRDKVDEGVRPGVAGDWLVAHDLTRNVLTGHALDDAVGSGDDEQLGRWFAAVEVLLASADNDLRDAVLHGAPNAVWQTAARARASQLMAGPLLASAIDDHYGDATWRTKTDWLDEPVEELPHGASLAIYSFRGQLLAHGRRYDAVESTYPTSRPFARLPVEVRPVTIGEAVAGLLSELAADTSEVQQQLDEFLKFAQVDWRTLYTGSLIVTVEIRSLGGDVRVWAHEGEQRGDLFVSQPMDQPAAANWHQPEELGAAVLAALRRSSTTGWTELE</sequence>
<dbReference type="Proteomes" id="UP000295124">
    <property type="component" value="Unassembled WGS sequence"/>
</dbReference>
<gene>
    <name evidence="1" type="ORF">E1263_05640</name>
</gene>
<organism evidence="1 2">
    <name type="scientific">Kribbella antibiotica</name>
    <dbReference type="NCBI Taxonomy" id="190195"/>
    <lineage>
        <taxon>Bacteria</taxon>
        <taxon>Bacillati</taxon>
        <taxon>Actinomycetota</taxon>
        <taxon>Actinomycetes</taxon>
        <taxon>Propionibacteriales</taxon>
        <taxon>Kribbellaceae</taxon>
        <taxon>Kribbella</taxon>
    </lineage>
</organism>